<evidence type="ECO:0000313" key="3">
    <source>
        <dbReference type="WBParaSite" id="ASIM_0000351901-mRNA-1"/>
    </source>
</evidence>
<dbReference type="Proteomes" id="UP000267096">
    <property type="component" value="Unassembled WGS sequence"/>
</dbReference>
<gene>
    <name evidence="1" type="ORF">ASIM_LOCUS3357</name>
</gene>
<name>A0A0M3J7H2_ANISI</name>
<dbReference type="AlphaFoldDB" id="A0A0M3J7H2"/>
<proteinExistence type="predicted"/>
<dbReference type="EMBL" id="UYRR01005150">
    <property type="protein sequence ID" value="VDK21583.1"/>
    <property type="molecule type" value="Genomic_DNA"/>
</dbReference>
<evidence type="ECO:0000313" key="2">
    <source>
        <dbReference type="Proteomes" id="UP000267096"/>
    </source>
</evidence>
<evidence type="ECO:0000313" key="1">
    <source>
        <dbReference type="EMBL" id="VDK21583.1"/>
    </source>
</evidence>
<reference evidence="1 2" key="2">
    <citation type="submission" date="2018-11" db="EMBL/GenBank/DDBJ databases">
        <authorList>
            <consortium name="Pathogen Informatics"/>
        </authorList>
    </citation>
    <scope>NUCLEOTIDE SEQUENCE [LARGE SCALE GENOMIC DNA]</scope>
</reference>
<organism evidence="3">
    <name type="scientific">Anisakis simplex</name>
    <name type="common">Herring worm</name>
    <dbReference type="NCBI Taxonomy" id="6269"/>
    <lineage>
        <taxon>Eukaryota</taxon>
        <taxon>Metazoa</taxon>
        <taxon>Ecdysozoa</taxon>
        <taxon>Nematoda</taxon>
        <taxon>Chromadorea</taxon>
        <taxon>Rhabditida</taxon>
        <taxon>Spirurina</taxon>
        <taxon>Ascaridomorpha</taxon>
        <taxon>Ascaridoidea</taxon>
        <taxon>Anisakidae</taxon>
        <taxon>Anisakis</taxon>
        <taxon>Anisakis simplex complex</taxon>
    </lineage>
</organism>
<protein>
    <submittedName>
        <fullName evidence="3">BTB domain-containing protein</fullName>
    </submittedName>
</protein>
<sequence length="94" mass="11176">MTMQEDDIEWVAHALYGCNLDVESEEADAQQLDNIIKIAVSHLFVRKIVEDIKILMQDRFKAVIDSIIPANCLILHKHYAWLWTLIWRIQWMMH</sequence>
<dbReference type="WBParaSite" id="ASIM_0000351901-mRNA-1">
    <property type="protein sequence ID" value="ASIM_0000351901-mRNA-1"/>
    <property type="gene ID" value="ASIM_0000351901"/>
</dbReference>
<keyword evidence="2" id="KW-1185">Reference proteome</keyword>
<reference evidence="3" key="1">
    <citation type="submission" date="2017-02" db="UniProtKB">
        <authorList>
            <consortium name="WormBaseParasite"/>
        </authorList>
    </citation>
    <scope>IDENTIFICATION</scope>
</reference>
<accession>A0A0M3J7H2</accession>